<comment type="caution">
    <text evidence="1">The sequence shown here is derived from an EMBL/GenBank/DDBJ whole genome shotgun (WGS) entry which is preliminary data.</text>
</comment>
<reference evidence="1 2" key="1">
    <citation type="submission" date="2024-11" db="EMBL/GenBank/DDBJ databases">
        <title>A near-complete genome assembly of Cinchona calisaya.</title>
        <authorList>
            <person name="Lian D.C."/>
            <person name="Zhao X.W."/>
            <person name="Wei L."/>
        </authorList>
    </citation>
    <scope>NUCLEOTIDE SEQUENCE [LARGE SCALE GENOMIC DNA]</scope>
    <source>
        <tissue evidence="1">Nenye</tissue>
    </source>
</reference>
<accession>A0ABD3A8M1</accession>
<proteinExistence type="predicted"/>
<feature type="non-terminal residue" evidence="1">
    <location>
        <position position="1"/>
    </location>
</feature>
<sequence length="95" mass="10299">RWQSIEYEDVLKYCFFFFFFVTSGLNANTNSSNNKDSAIANKKQSFQPQAKKVSNPSFLGLVAAAKASIPTCALVDLAFVESGAQATHQSLGDLG</sequence>
<name>A0ABD3A8M1_9GENT</name>
<gene>
    <name evidence="1" type="ORF">ACH5RR_012796</name>
</gene>
<evidence type="ECO:0000313" key="2">
    <source>
        <dbReference type="Proteomes" id="UP001630127"/>
    </source>
</evidence>
<evidence type="ECO:0000313" key="1">
    <source>
        <dbReference type="EMBL" id="KAL3528140.1"/>
    </source>
</evidence>
<dbReference type="AlphaFoldDB" id="A0ABD3A8M1"/>
<dbReference type="Proteomes" id="UP001630127">
    <property type="component" value="Unassembled WGS sequence"/>
</dbReference>
<organism evidence="1 2">
    <name type="scientific">Cinchona calisaya</name>
    <dbReference type="NCBI Taxonomy" id="153742"/>
    <lineage>
        <taxon>Eukaryota</taxon>
        <taxon>Viridiplantae</taxon>
        <taxon>Streptophyta</taxon>
        <taxon>Embryophyta</taxon>
        <taxon>Tracheophyta</taxon>
        <taxon>Spermatophyta</taxon>
        <taxon>Magnoliopsida</taxon>
        <taxon>eudicotyledons</taxon>
        <taxon>Gunneridae</taxon>
        <taxon>Pentapetalae</taxon>
        <taxon>asterids</taxon>
        <taxon>lamiids</taxon>
        <taxon>Gentianales</taxon>
        <taxon>Rubiaceae</taxon>
        <taxon>Cinchonoideae</taxon>
        <taxon>Cinchoneae</taxon>
        <taxon>Cinchona</taxon>
    </lineage>
</organism>
<keyword evidence="2" id="KW-1185">Reference proteome</keyword>
<dbReference type="EMBL" id="JBJUIK010000005">
    <property type="protein sequence ID" value="KAL3528140.1"/>
    <property type="molecule type" value="Genomic_DNA"/>
</dbReference>
<protein>
    <submittedName>
        <fullName evidence="1">Uncharacterized protein</fullName>
    </submittedName>
</protein>